<dbReference type="EMBL" id="GBEZ01023703">
    <property type="protein sequence ID" value="JAC63204.1"/>
    <property type="molecule type" value="Transcribed_RNA"/>
</dbReference>
<reference evidence="2" key="1">
    <citation type="submission" date="2014-05" db="EMBL/GenBank/DDBJ databases">
        <title>The transcriptome of the halophilic microalga Tetraselmis sp. GSL018 isolated from the Great Salt Lake, Utah.</title>
        <authorList>
            <person name="Jinkerson R.E."/>
            <person name="D'Adamo S."/>
            <person name="Posewitz M.C."/>
        </authorList>
    </citation>
    <scope>NUCLEOTIDE SEQUENCE</scope>
    <source>
        <strain evidence="2">GSL018</strain>
    </source>
</reference>
<accession>A0A061QXM8</accession>
<gene>
    <name evidence="2" type="ORF">TSPGSL018_21215</name>
</gene>
<dbReference type="AlphaFoldDB" id="A0A061QXM8"/>
<proteinExistence type="predicted"/>
<sequence length="60" mass="6572">TLQMPANGHRFPRDNIAVQSDPSVGSAGCPVRLLPNPFQRPFGARSFDCGSFNERRAAEK</sequence>
<evidence type="ECO:0000313" key="2">
    <source>
        <dbReference type="EMBL" id="JAC63204.1"/>
    </source>
</evidence>
<feature type="region of interest" description="Disordered" evidence="1">
    <location>
        <begin position="1"/>
        <end position="22"/>
    </location>
</feature>
<organism evidence="2">
    <name type="scientific">Tetraselmis sp. GSL018</name>
    <dbReference type="NCBI Taxonomy" id="582737"/>
    <lineage>
        <taxon>Eukaryota</taxon>
        <taxon>Viridiplantae</taxon>
        <taxon>Chlorophyta</taxon>
        <taxon>core chlorophytes</taxon>
        <taxon>Chlorodendrophyceae</taxon>
        <taxon>Chlorodendrales</taxon>
        <taxon>Chlorodendraceae</taxon>
        <taxon>Tetraselmis</taxon>
    </lineage>
</organism>
<evidence type="ECO:0000256" key="1">
    <source>
        <dbReference type="SAM" id="MobiDB-lite"/>
    </source>
</evidence>
<name>A0A061QXM8_9CHLO</name>
<feature type="non-terminal residue" evidence="2">
    <location>
        <position position="1"/>
    </location>
</feature>
<protein>
    <submittedName>
        <fullName evidence="2">Uncharacterized protein</fullName>
    </submittedName>
</protein>